<dbReference type="KEGG" id="paby:Ga0080574_TMP5119"/>
<dbReference type="PANTHER" id="PTHR47472:SF1">
    <property type="entry name" value="DUF1446-DOMAIN-CONTAINING PROTEIN"/>
    <property type="match status" value="1"/>
</dbReference>
<evidence type="ECO:0000313" key="3">
    <source>
        <dbReference type="Proteomes" id="UP000187059"/>
    </source>
</evidence>
<reference evidence="2 3" key="1">
    <citation type="submission" date="2016-04" db="EMBL/GenBank/DDBJ databases">
        <title>Deep-sea bacteria in the southern Pacific.</title>
        <authorList>
            <person name="Tang K."/>
        </authorList>
    </citation>
    <scope>NUCLEOTIDE SEQUENCE [LARGE SCALE GENOMIC DNA]</scope>
    <source>
        <strain evidence="2 3">JLT2014</strain>
        <plasmid evidence="3">ppaby7</plasmid>
    </source>
</reference>
<dbReference type="InterPro" id="IPR010839">
    <property type="entry name" value="AtuA_N"/>
</dbReference>
<accession>A0A1P8V188</accession>
<organism evidence="2 3">
    <name type="scientific">Salipiger abyssi</name>
    <dbReference type="NCBI Taxonomy" id="1250539"/>
    <lineage>
        <taxon>Bacteria</taxon>
        <taxon>Pseudomonadati</taxon>
        <taxon>Pseudomonadota</taxon>
        <taxon>Alphaproteobacteria</taxon>
        <taxon>Rhodobacterales</taxon>
        <taxon>Roseobacteraceae</taxon>
        <taxon>Salipiger</taxon>
    </lineage>
</organism>
<keyword evidence="3" id="KW-1185">Reference proteome</keyword>
<geneLocation type="plasmid" evidence="3">
    <name>ppaby7</name>
</geneLocation>
<dbReference type="AlphaFoldDB" id="A0A1P8V188"/>
<feature type="domain" description="Acyclic terpene utilisation N-terminal" evidence="1">
    <location>
        <begin position="4"/>
        <end position="439"/>
    </location>
</feature>
<keyword evidence="2" id="KW-0614">Plasmid</keyword>
<sequence>MKILRIGTGAGFSGDRIGPAVDLARSGKLDYLVFECLAERTIALAQLDRLGDPAAGYDRRLEQRMRAVLPDCHRAGTRIITNMGAANPLEAARRTAEIAAELGLTLRVAAVLGDDVLDRIGPCVLEETGRPASDLGDRLVSANAYLGAEGIVEALARDADIVICGRVADPSLFVAPMIHAFGWPSIDDHRLIGQATVIGHLMECGAQVTGGYFADPGVKDVPDLATVGFPIAEVSQDGTAVITKLPGTGGLVSRATCIEQLLYELHDPARYFQPDVVADFSGVDFSEIGPNRVAVSGGAGAPATGRLKVSVGARDGWIGQGEISYAGPGAVARARLAGEITTERLAPFANLIEDMRVDIIGLNAILPADPSAPEPREVRLRVAARCTEIEAARAVSDEVEGLYLNGPAGGGGVATMVREVIGIRSTYLPKADVETHVHMFGEPA</sequence>
<dbReference type="Proteomes" id="UP000187059">
    <property type="component" value="Plasmid pPABY7"/>
</dbReference>
<evidence type="ECO:0000313" key="2">
    <source>
        <dbReference type="EMBL" id="APZ55401.1"/>
    </source>
</evidence>
<dbReference type="RefSeq" id="WP_076706343.1">
    <property type="nucleotide sequence ID" value="NZ_CP015097.1"/>
</dbReference>
<name>A0A1P8V188_9RHOB</name>
<dbReference type="Pfam" id="PF07287">
    <property type="entry name" value="AtuA"/>
    <property type="match status" value="1"/>
</dbReference>
<dbReference type="PANTHER" id="PTHR47472">
    <property type="entry name" value="PROPIONYL-COA CARBOXYLASE"/>
    <property type="match status" value="1"/>
</dbReference>
<protein>
    <submittedName>
        <fullName evidence="2">Putative DUF1446 protein</fullName>
    </submittedName>
</protein>
<dbReference type="EMBL" id="CP015097">
    <property type="protein sequence ID" value="APZ55401.1"/>
    <property type="molecule type" value="Genomic_DNA"/>
</dbReference>
<evidence type="ECO:0000259" key="1">
    <source>
        <dbReference type="Pfam" id="PF07287"/>
    </source>
</evidence>
<gene>
    <name evidence="2" type="ORF">Ga0080574_TMP5119</name>
</gene>
<dbReference type="OrthoDB" id="9763456at2"/>
<proteinExistence type="predicted"/>